<dbReference type="InterPro" id="IPR011747">
    <property type="entry name" value="CHP02241"/>
</dbReference>
<dbReference type="GO" id="GO:0005198">
    <property type="term" value="F:structural molecule activity"/>
    <property type="evidence" value="ECO:0007669"/>
    <property type="project" value="InterPro"/>
</dbReference>
<comment type="caution">
    <text evidence="1">The sequence shown here is derived from an EMBL/GenBank/DDBJ whole genome shotgun (WGS) entry which is preliminary data.</text>
</comment>
<dbReference type="Pfam" id="PF06841">
    <property type="entry name" value="Phage_T4_gp19"/>
    <property type="match status" value="1"/>
</dbReference>
<reference evidence="1 2" key="1">
    <citation type="journal article" date="2016" name="Nat. Commun.">
        <title>Thousands of microbial genomes shed light on interconnected biogeochemical processes in an aquifer system.</title>
        <authorList>
            <person name="Anantharaman K."/>
            <person name="Brown C.T."/>
            <person name="Hug L.A."/>
            <person name="Sharon I."/>
            <person name="Castelle C.J."/>
            <person name="Probst A.J."/>
            <person name="Thomas B.C."/>
            <person name="Singh A."/>
            <person name="Wilkins M.J."/>
            <person name="Karaoz U."/>
            <person name="Brodie E.L."/>
            <person name="Williams K.H."/>
            <person name="Hubbard S.S."/>
            <person name="Banfield J.F."/>
        </authorList>
    </citation>
    <scope>NUCLEOTIDE SEQUENCE [LARGE SCALE GENOMIC DNA]</scope>
</reference>
<evidence type="ECO:0000313" key="2">
    <source>
        <dbReference type="Proteomes" id="UP000178449"/>
    </source>
</evidence>
<gene>
    <name evidence="1" type="ORF">A2527_00915</name>
</gene>
<protein>
    <recommendedName>
        <fullName evidence="3">Phage tail protein</fullName>
    </recommendedName>
</protein>
<evidence type="ECO:0000313" key="1">
    <source>
        <dbReference type="EMBL" id="OGG94544.1"/>
    </source>
</evidence>
<organism evidence="1 2">
    <name type="scientific">Candidatus Lambdaproteobacteria bacterium RIFOXYD2_FULL_50_16</name>
    <dbReference type="NCBI Taxonomy" id="1817772"/>
    <lineage>
        <taxon>Bacteria</taxon>
        <taxon>Pseudomonadati</taxon>
        <taxon>Pseudomonadota</taxon>
        <taxon>Candidatus Lambdaproteobacteria</taxon>
    </lineage>
</organism>
<dbReference type="PANTHER" id="PTHR38009">
    <property type="entry name" value="CONSERVED HYPOTHETICAL PHAGE TAIL PROTEIN"/>
    <property type="match status" value="1"/>
</dbReference>
<sequence length="146" mass="16519">MADFYPPVGFYFEVWFSLPDATDLDARFSDVSGLSVNVEYQSVQSGGENNYSYQLPTGVKYSNLVLKRGWTKQTALINWFKNATEQFIFAPASVVVYLNDETGSPIRSWACHNALPVKWSLSPFSATEGKVVIEEIELSYRYFTSL</sequence>
<evidence type="ECO:0008006" key="3">
    <source>
        <dbReference type="Google" id="ProtNLM"/>
    </source>
</evidence>
<dbReference type="InterPro" id="IPR010667">
    <property type="entry name" value="Phage_T4_Gp19"/>
</dbReference>
<dbReference type="PANTHER" id="PTHR38009:SF1">
    <property type="entry name" value="CONSERVED HYPOTHETICAL PHAGE TAIL PROTEIN"/>
    <property type="match status" value="1"/>
</dbReference>
<dbReference type="NCBIfam" id="TIGR02241">
    <property type="entry name" value="conserved hypothetical phage tail region protein"/>
    <property type="match status" value="1"/>
</dbReference>
<name>A0A1F6G8V5_9PROT</name>
<dbReference type="Proteomes" id="UP000178449">
    <property type="component" value="Unassembled WGS sequence"/>
</dbReference>
<proteinExistence type="predicted"/>
<dbReference type="STRING" id="1817772.A2527_00915"/>
<accession>A0A1F6G8V5</accession>
<dbReference type="AlphaFoldDB" id="A0A1F6G8V5"/>
<dbReference type="EMBL" id="MFNE01000037">
    <property type="protein sequence ID" value="OGG94544.1"/>
    <property type="molecule type" value="Genomic_DNA"/>
</dbReference>